<dbReference type="GO" id="GO:0003887">
    <property type="term" value="F:DNA-directed DNA polymerase activity"/>
    <property type="evidence" value="ECO:0007669"/>
    <property type="project" value="UniProtKB-KW"/>
</dbReference>
<dbReference type="EC" id="2.7.7.7" evidence="3"/>
<dbReference type="InterPro" id="IPR004013">
    <property type="entry name" value="PHP_dom"/>
</dbReference>
<protein>
    <recommendedName>
        <fullName evidence="4">DNA polymerase III subunit alpha</fullName>
        <ecNumber evidence="3">2.7.7.7</ecNumber>
    </recommendedName>
</protein>
<organism evidence="12 13">
    <name type="scientific">Shouchella lonarensis</name>
    <dbReference type="NCBI Taxonomy" id="1464122"/>
    <lineage>
        <taxon>Bacteria</taxon>
        <taxon>Bacillati</taxon>
        <taxon>Bacillota</taxon>
        <taxon>Bacilli</taxon>
        <taxon>Bacillales</taxon>
        <taxon>Bacillaceae</taxon>
        <taxon>Shouchella</taxon>
    </lineage>
</organism>
<proteinExistence type="inferred from homology"/>
<accession>A0A1G6GNA1</accession>
<comment type="function">
    <text evidence="9">DNA polymerase III is a complex, multichain enzyme responsible for most of the replicative synthesis in bacteria. This DNA polymerase also exhibits 3' to 5' exonuclease activity. The alpha chain is the DNA polymerase.</text>
</comment>
<dbReference type="PANTHER" id="PTHR32294:SF0">
    <property type="entry name" value="DNA POLYMERASE III SUBUNIT ALPHA"/>
    <property type="match status" value="1"/>
</dbReference>
<dbReference type="EMBL" id="FMYM01000001">
    <property type="protein sequence ID" value="SDB83441.1"/>
    <property type="molecule type" value="Genomic_DNA"/>
</dbReference>
<dbReference type="Proteomes" id="UP000242662">
    <property type="component" value="Unassembled WGS sequence"/>
</dbReference>
<dbReference type="InterPro" id="IPR003141">
    <property type="entry name" value="Pol/His_phosphatase_N"/>
</dbReference>
<dbReference type="InterPro" id="IPR040982">
    <property type="entry name" value="DNA_pol3_finger"/>
</dbReference>
<evidence type="ECO:0000313" key="13">
    <source>
        <dbReference type="Proteomes" id="UP000242662"/>
    </source>
</evidence>
<evidence type="ECO:0000259" key="11">
    <source>
        <dbReference type="SMART" id="SM00481"/>
    </source>
</evidence>
<evidence type="ECO:0000256" key="9">
    <source>
        <dbReference type="ARBA" id="ARBA00025611"/>
    </source>
</evidence>
<comment type="similarity">
    <text evidence="2">Belongs to the DNA polymerase type-C family. DnaE subfamily.</text>
</comment>
<dbReference type="SUPFAM" id="SSF89550">
    <property type="entry name" value="PHP domain-like"/>
    <property type="match status" value="1"/>
</dbReference>
<evidence type="ECO:0000313" key="12">
    <source>
        <dbReference type="EMBL" id="SDB83441.1"/>
    </source>
</evidence>
<dbReference type="InterPro" id="IPR016195">
    <property type="entry name" value="Pol/histidinol_Pase-like"/>
</dbReference>
<dbReference type="SMART" id="SM00481">
    <property type="entry name" value="POLIIIAc"/>
    <property type="match status" value="1"/>
</dbReference>
<dbReference type="GO" id="GO:0005737">
    <property type="term" value="C:cytoplasm"/>
    <property type="evidence" value="ECO:0007669"/>
    <property type="project" value="UniProtKB-SubCell"/>
</dbReference>
<dbReference type="GO" id="GO:0008408">
    <property type="term" value="F:3'-5' exonuclease activity"/>
    <property type="evidence" value="ECO:0007669"/>
    <property type="project" value="InterPro"/>
</dbReference>
<dbReference type="GO" id="GO:0003676">
    <property type="term" value="F:nucleic acid binding"/>
    <property type="evidence" value="ECO:0007669"/>
    <property type="project" value="InterPro"/>
</dbReference>
<reference evidence="13" key="1">
    <citation type="submission" date="2016-09" db="EMBL/GenBank/DDBJ databases">
        <authorList>
            <person name="Varghese N."/>
            <person name="Submissions S."/>
        </authorList>
    </citation>
    <scope>NUCLEOTIDE SEQUENCE [LARGE SCALE GENOMIC DNA]</scope>
    <source>
        <strain evidence="13">25nlg</strain>
    </source>
</reference>
<dbReference type="PANTHER" id="PTHR32294">
    <property type="entry name" value="DNA POLYMERASE III SUBUNIT ALPHA"/>
    <property type="match status" value="1"/>
</dbReference>
<evidence type="ECO:0000256" key="4">
    <source>
        <dbReference type="ARBA" id="ARBA00019114"/>
    </source>
</evidence>
<dbReference type="Pfam" id="PF01336">
    <property type="entry name" value="tRNA_anti-codon"/>
    <property type="match status" value="1"/>
</dbReference>
<dbReference type="Gene3D" id="3.20.20.140">
    <property type="entry name" value="Metal-dependent hydrolases"/>
    <property type="match status" value="1"/>
</dbReference>
<dbReference type="GO" id="GO:0006260">
    <property type="term" value="P:DNA replication"/>
    <property type="evidence" value="ECO:0007669"/>
    <property type="project" value="UniProtKB-KW"/>
</dbReference>
<dbReference type="InterPro" id="IPR011708">
    <property type="entry name" value="DNA_pol3_alpha_NTPase_dom"/>
</dbReference>
<keyword evidence="13" id="KW-1185">Reference proteome</keyword>
<keyword evidence="7" id="KW-0235">DNA replication</keyword>
<evidence type="ECO:0000256" key="2">
    <source>
        <dbReference type="ARBA" id="ARBA00009496"/>
    </source>
</evidence>
<evidence type="ECO:0000256" key="5">
    <source>
        <dbReference type="ARBA" id="ARBA00022679"/>
    </source>
</evidence>
<sequence length="1091" mass="123386">MRALVTNIYSEYSLLQSTNRIDELVSRAAHLGYEALALTDKHVLYGCVPFFQACQRAGVKPLLGLEVSVSYGEAVVPVQLVAKNEIGYAQLRKFATELGCTSGVQALSLDHFQQGSDACFIFIGERALGRDPSQWWQRWCSLAQTGHAFFAARGAEIDQEGIAFAKEKRLPIIAAPSVRFLCEQDEPVYQLIREMAHDKGENKDELSSCMPSQTQLTALFPEELGVLAHMKEIAVNANVTLKLGVPHLPTYDNLSTTEAMTYLKQQCARGVNVRYGQLTKIVHKRLAQELRVIEEMGYASYFLIVADFVGYARQKGMLVGPGRGSAAGSLVAYVLMITDVDPLAHGLMFERFLNRARATLPDIDIDFPDYRREEIIAYVRRRFGKEKTAQIVTFGTFAARAAIRAVGKAQKLPDEWVGKIAKAIVPASLTIQEAVEKGIFRQYECRALDELLYFARQIEGLPRHVSVHAAGVIIDDRPLVQTVALQKTEDGQLITQADMYSLNELGLMKFDLLGLRNLTLLEQVCRNIEAMTAKKMRVTTIPLNDQKTFAMLREGRSTGVFQLESTGMRQTLKQLGPTEFADIVATSALYRPGPMEVIPTYIAGKKNPAAVTYIHEDIAPILSSTYGVIVYQEQIMQLVQVIGRYTLGEADIFRRAVSKKQQKVMEEQRGEFIRRAQENGYSEAVSCEVFAFIERFARYGFVKSHAVAYSFISYWLAYLKVHYTPAFYAALLSSVWQNHAKLYAYINEAKRDGLKILPPSVHESDAFFTVQGSAIRFGLLPIAGVSKPVVSEIISCRKKKRFEDLFDFYARMPTKVATTRVVEALIKSGAFDEFEQPREVLLANMEKAETFVKQLRSFEKSSAGLFTLRPMSPGYTTDVELDDRDYLSDEREVLGFYLSGHPLENEQEKLERFDRVMLRSCRPSRETVRIAAWIRLVRQITTKSHTKMAFVQMSDESDEGEAVIFPTEWEKFRHLFVPHALLFMEGVLEERKGKKQFVVQKALDITLIEAVRPTHTLYIRLPQALDTPTRFSDMTYILQRDQGTTPVILYREQEGKPRQLEDIYRVAPKEGTLRLLKQMLGEKNVVLQKSE</sequence>
<evidence type="ECO:0000256" key="3">
    <source>
        <dbReference type="ARBA" id="ARBA00012417"/>
    </source>
</evidence>
<evidence type="ECO:0000256" key="1">
    <source>
        <dbReference type="ARBA" id="ARBA00004496"/>
    </source>
</evidence>
<evidence type="ECO:0000256" key="8">
    <source>
        <dbReference type="ARBA" id="ARBA00022932"/>
    </source>
</evidence>
<comment type="subcellular location">
    <subcellularLocation>
        <location evidence="1">Cytoplasm</location>
    </subcellularLocation>
</comment>
<dbReference type="Gene3D" id="1.10.150.870">
    <property type="match status" value="1"/>
</dbReference>
<dbReference type="Pfam" id="PF07733">
    <property type="entry name" value="DNA_pol3_alpha"/>
    <property type="match status" value="1"/>
</dbReference>
<dbReference type="Pfam" id="PF02811">
    <property type="entry name" value="PHP"/>
    <property type="match status" value="1"/>
</dbReference>
<dbReference type="InterPro" id="IPR004805">
    <property type="entry name" value="DnaE2/DnaE/PolC"/>
</dbReference>
<comment type="catalytic activity">
    <reaction evidence="10">
        <text>DNA(n) + a 2'-deoxyribonucleoside 5'-triphosphate = DNA(n+1) + diphosphate</text>
        <dbReference type="Rhea" id="RHEA:22508"/>
        <dbReference type="Rhea" id="RHEA-COMP:17339"/>
        <dbReference type="Rhea" id="RHEA-COMP:17340"/>
        <dbReference type="ChEBI" id="CHEBI:33019"/>
        <dbReference type="ChEBI" id="CHEBI:61560"/>
        <dbReference type="ChEBI" id="CHEBI:173112"/>
        <dbReference type="EC" id="2.7.7.7"/>
    </reaction>
</comment>
<keyword evidence="6" id="KW-0548">Nucleotidyltransferase</keyword>
<evidence type="ECO:0000256" key="6">
    <source>
        <dbReference type="ARBA" id="ARBA00022695"/>
    </source>
</evidence>
<dbReference type="CDD" id="cd04485">
    <property type="entry name" value="DnaE_OBF"/>
    <property type="match status" value="1"/>
</dbReference>
<dbReference type="InterPro" id="IPR029460">
    <property type="entry name" value="DNAPol_HHH"/>
</dbReference>
<evidence type="ECO:0000256" key="7">
    <source>
        <dbReference type="ARBA" id="ARBA00022705"/>
    </source>
</evidence>
<evidence type="ECO:0000256" key="10">
    <source>
        <dbReference type="ARBA" id="ARBA00049244"/>
    </source>
</evidence>
<dbReference type="Gene3D" id="1.10.10.1600">
    <property type="entry name" value="Bacterial DNA polymerase III alpha subunit, thumb domain"/>
    <property type="match status" value="1"/>
</dbReference>
<dbReference type="InterPro" id="IPR041931">
    <property type="entry name" value="DNA_pol3_alpha_thumb_dom"/>
</dbReference>
<dbReference type="NCBIfam" id="TIGR00594">
    <property type="entry name" value="polc"/>
    <property type="match status" value="1"/>
</dbReference>
<dbReference type="CDD" id="cd07431">
    <property type="entry name" value="PHP_PolIIIA"/>
    <property type="match status" value="1"/>
</dbReference>
<gene>
    <name evidence="12" type="ORF">SAMN05421737_101284</name>
</gene>
<dbReference type="AlphaFoldDB" id="A0A1G6GNA1"/>
<dbReference type="OrthoDB" id="9803237at2"/>
<dbReference type="InterPro" id="IPR004365">
    <property type="entry name" value="NA-bd_OB_tRNA"/>
</dbReference>
<keyword evidence="5" id="KW-0808">Transferase</keyword>
<name>A0A1G6GNA1_9BACI</name>
<dbReference type="RefSeq" id="WP_090774501.1">
    <property type="nucleotide sequence ID" value="NZ_FMYM01000001.1"/>
</dbReference>
<dbReference type="Pfam" id="PF14579">
    <property type="entry name" value="HHH_6"/>
    <property type="match status" value="1"/>
</dbReference>
<dbReference type="STRING" id="1464122.SAMN05421737_101284"/>
<dbReference type="Pfam" id="PF17657">
    <property type="entry name" value="DNA_pol3_finger"/>
    <property type="match status" value="1"/>
</dbReference>
<feature type="domain" description="Polymerase/histidinol phosphatase N-terminal" evidence="11">
    <location>
        <begin position="10"/>
        <end position="71"/>
    </location>
</feature>
<keyword evidence="8" id="KW-0239">DNA-directed DNA polymerase</keyword>